<dbReference type="EMBL" id="JAACNO010001423">
    <property type="protein sequence ID" value="KAF4140681.1"/>
    <property type="molecule type" value="Genomic_DNA"/>
</dbReference>
<name>A0A8S9UIS3_PHYIN</name>
<evidence type="ECO:0000313" key="1">
    <source>
        <dbReference type="EMBL" id="KAF4140681.1"/>
    </source>
</evidence>
<organism evidence="1 2">
    <name type="scientific">Phytophthora infestans</name>
    <name type="common">Potato late blight agent</name>
    <name type="synonym">Botrytis infestans</name>
    <dbReference type="NCBI Taxonomy" id="4787"/>
    <lineage>
        <taxon>Eukaryota</taxon>
        <taxon>Sar</taxon>
        <taxon>Stramenopiles</taxon>
        <taxon>Oomycota</taxon>
        <taxon>Peronosporomycetes</taxon>
        <taxon>Peronosporales</taxon>
        <taxon>Peronosporaceae</taxon>
        <taxon>Phytophthora</taxon>
    </lineage>
</organism>
<protein>
    <submittedName>
        <fullName evidence="1">Uncharacterized protein</fullName>
    </submittedName>
</protein>
<comment type="caution">
    <text evidence="1">The sequence shown here is derived from an EMBL/GenBank/DDBJ whole genome shotgun (WGS) entry which is preliminary data.</text>
</comment>
<accession>A0A8S9UIS3</accession>
<dbReference type="AlphaFoldDB" id="A0A8S9UIS3"/>
<evidence type="ECO:0000313" key="2">
    <source>
        <dbReference type="Proteomes" id="UP000704712"/>
    </source>
</evidence>
<gene>
    <name evidence="1" type="ORF">GN958_ATG10128</name>
</gene>
<reference evidence="1" key="1">
    <citation type="submission" date="2020-03" db="EMBL/GenBank/DDBJ databases">
        <title>Hybrid Assembly of Korean Phytophthora infestans isolates.</title>
        <authorList>
            <person name="Prokchorchik M."/>
            <person name="Lee Y."/>
            <person name="Seo J."/>
            <person name="Cho J.-H."/>
            <person name="Park Y.-E."/>
            <person name="Jang D.-C."/>
            <person name="Im J.-S."/>
            <person name="Choi J.-G."/>
            <person name="Park H.-J."/>
            <person name="Lee G.-B."/>
            <person name="Lee Y.-G."/>
            <person name="Hong S.-Y."/>
            <person name="Cho K."/>
            <person name="Sohn K.H."/>
        </authorList>
    </citation>
    <scope>NUCLEOTIDE SEQUENCE</scope>
    <source>
        <strain evidence="1">KR_2_A2</strain>
    </source>
</reference>
<dbReference type="Proteomes" id="UP000704712">
    <property type="component" value="Unassembled WGS sequence"/>
</dbReference>
<proteinExistence type="predicted"/>
<sequence>MTKPQTQWQKTWYSRDVTFLRATTRLYARHIAKRGYSACIEQWRQYSLKKGVFVMIDEEEMPSKANLLSTMWRYRAKTDLEGFVDKWRARLVGPGDSQKLGIGYVIRFL</sequence>